<organism evidence="1 2">
    <name type="scientific">Daeguia caeni</name>
    <dbReference type="NCBI Taxonomy" id="439612"/>
    <lineage>
        <taxon>Bacteria</taxon>
        <taxon>Pseudomonadati</taxon>
        <taxon>Pseudomonadota</taxon>
        <taxon>Alphaproteobacteria</taxon>
        <taxon>Hyphomicrobiales</taxon>
        <taxon>Brucellaceae</taxon>
        <taxon>Daeguia</taxon>
    </lineage>
</organism>
<protein>
    <submittedName>
        <fullName evidence="1">Uncharacterized protein</fullName>
    </submittedName>
</protein>
<sequence length="93" mass="10119">MSAPVVSVLPITHTRRAYLDREALRIAAGTKGATFKSVAWFVYSSARNSGASEEAAQREVARAIDWIEARLRQIEALRSSPPPFDRSGSCAKG</sequence>
<proteinExistence type="predicted"/>
<gene>
    <name evidence="1" type="ORF">ACFO1V_09920</name>
</gene>
<keyword evidence="2" id="KW-1185">Reference proteome</keyword>
<evidence type="ECO:0000313" key="1">
    <source>
        <dbReference type="EMBL" id="MFC4625528.1"/>
    </source>
</evidence>
<dbReference type="Proteomes" id="UP001596042">
    <property type="component" value="Unassembled WGS sequence"/>
</dbReference>
<comment type="caution">
    <text evidence="1">The sequence shown here is derived from an EMBL/GenBank/DDBJ whole genome shotgun (WGS) entry which is preliminary data.</text>
</comment>
<dbReference type="EMBL" id="JBHSEL010000095">
    <property type="protein sequence ID" value="MFC4625528.1"/>
    <property type="molecule type" value="Genomic_DNA"/>
</dbReference>
<accession>A0ABV9H6F5</accession>
<evidence type="ECO:0000313" key="2">
    <source>
        <dbReference type="Proteomes" id="UP001596042"/>
    </source>
</evidence>
<dbReference type="RefSeq" id="WP_374834300.1">
    <property type="nucleotide sequence ID" value="NZ_JBHEEZ010000046.1"/>
</dbReference>
<name>A0ABV9H6F5_9HYPH</name>
<reference evidence="2" key="1">
    <citation type="journal article" date="2019" name="Int. J. Syst. Evol. Microbiol.">
        <title>The Global Catalogue of Microorganisms (GCM) 10K type strain sequencing project: providing services to taxonomists for standard genome sequencing and annotation.</title>
        <authorList>
            <consortium name="The Broad Institute Genomics Platform"/>
            <consortium name="The Broad Institute Genome Sequencing Center for Infectious Disease"/>
            <person name="Wu L."/>
            <person name="Ma J."/>
        </authorList>
    </citation>
    <scope>NUCLEOTIDE SEQUENCE [LARGE SCALE GENOMIC DNA]</scope>
    <source>
        <strain evidence="2">CGMCC 1.15731</strain>
    </source>
</reference>